<sequence>MEKSPIRDIRNLYFLPFAEKALTLYPADTSGTAFFTVVTGVVQRPFLRTFFGPESATDK</sequence>
<accession>A0A016CIZ1</accession>
<dbReference type="PATRIC" id="fig|1339314.3.peg.4411"/>
<protein>
    <submittedName>
        <fullName evidence="1">Uncharacterized protein</fullName>
    </submittedName>
</protein>
<proteinExistence type="predicted"/>
<reference evidence="1 2" key="1">
    <citation type="submission" date="2014-02" db="EMBL/GenBank/DDBJ databases">
        <authorList>
            <person name="Sears C."/>
            <person name="Carroll K."/>
            <person name="Sack B.R."/>
            <person name="Qadri F."/>
            <person name="Myers L.L."/>
            <person name="Chung G.-T."/>
            <person name="Escheverria P."/>
            <person name="Fraser C.M."/>
            <person name="Sadzewicz L."/>
            <person name="Shefchek K.A."/>
            <person name="Tallon L."/>
            <person name="Das S.P."/>
            <person name="Daugherty S."/>
            <person name="Mongodin E.F."/>
        </authorList>
    </citation>
    <scope>NUCLEOTIDE SEQUENCE [LARGE SCALE GENOMIC DNA]</scope>
    <source>
        <strain evidence="1 2">3976T8</strain>
    </source>
</reference>
<name>A0A016CIZ1_BACFG</name>
<evidence type="ECO:0000313" key="2">
    <source>
        <dbReference type="Proteomes" id="UP000020938"/>
    </source>
</evidence>
<gene>
    <name evidence="1" type="ORF">M123_4274</name>
</gene>
<organism evidence="1 2">
    <name type="scientific">Bacteroides fragilis str. 3976T8</name>
    <dbReference type="NCBI Taxonomy" id="1339314"/>
    <lineage>
        <taxon>Bacteria</taxon>
        <taxon>Pseudomonadati</taxon>
        <taxon>Bacteroidota</taxon>
        <taxon>Bacteroidia</taxon>
        <taxon>Bacteroidales</taxon>
        <taxon>Bacteroidaceae</taxon>
        <taxon>Bacteroides</taxon>
    </lineage>
</organism>
<evidence type="ECO:0000313" key="1">
    <source>
        <dbReference type="EMBL" id="EXZ71369.1"/>
    </source>
</evidence>
<dbReference type="AlphaFoldDB" id="A0A016CIZ1"/>
<dbReference type="Proteomes" id="UP000020938">
    <property type="component" value="Unassembled WGS sequence"/>
</dbReference>
<dbReference type="EMBL" id="JGDS01000067">
    <property type="protein sequence ID" value="EXZ71369.1"/>
    <property type="molecule type" value="Genomic_DNA"/>
</dbReference>
<comment type="caution">
    <text evidence="1">The sequence shown here is derived from an EMBL/GenBank/DDBJ whole genome shotgun (WGS) entry which is preliminary data.</text>
</comment>